<name>A0A2K4WH59_9PSED</name>
<dbReference type="AlphaFoldDB" id="A0A2K4WH59"/>
<gene>
    <name evidence="1" type="ORF">CFBP6411_03879</name>
</gene>
<dbReference type="RefSeq" id="WP_005740349.1">
    <property type="nucleotide sequence ID" value="NZ_LT963408.1"/>
</dbReference>
<reference evidence="1 2" key="1">
    <citation type="submission" date="2017-11" db="EMBL/GenBank/DDBJ databases">
        <authorList>
            <person name="Han C.G."/>
        </authorList>
    </citation>
    <scope>NUCLEOTIDE SEQUENCE [LARGE SCALE GENOMIC DNA]</scope>
    <source>
        <strain evidence="1">CFBP6411</strain>
    </source>
</reference>
<evidence type="ECO:0000313" key="2">
    <source>
        <dbReference type="Proteomes" id="UP000238093"/>
    </source>
</evidence>
<organism evidence="1 2">
    <name type="scientific">Pseudomonas syringae group genomosp. 3</name>
    <dbReference type="NCBI Taxonomy" id="251701"/>
    <lineage>
        <taxon>Bacteria</taxon>
        <taxon>Pseudomonadati</taxon>
        <taxon>Pseudomonadota</taxon>
        <taxon>Gammaproteobacteria</taxon>
        <taxon>Pseudomonadales</taxon>
        <taxon>Pseudomonadaceae</taxon>
        <taxon>Pseudomonas</taxon>
    </lineage>
</organism>
<accession>A0A2K4WH59</accession>
<proteinExistence type="predicted"/>
<protein>
    <submittedName>
        <fullName evidence="1">Uncharacterized protein</fullName>
    </submittedName>
</protein>
<evidence type="ECO:0000313" key="1">
    <source>
        <dbReference type="EMBL" id="SOS35236.1"/>
    </source>
</evidence>
<sequence>MRVEQPVLPLSKAAFAAALRKGHGRAIQHIESHGANGFEGIIIEASVFCSSYDPQLEAPRAPWLFSIVDRVKLNAKVVQSIRAMESMPPPESCRDSDSRSAILKELAASGSEDARRLLYASLAIFPNTATVISADEIITLDGVDGLMYVARQMGQWLHADPDFWVDDSIITTFDGCTGSKGGLAALEREATVDCDIANYLAGMRKTHDGFIGSSPQPPGMAFTGMKSWLTSKANLRIDATGSGHGARKPATINARWYLPLCWRRRSLSRSSDCSDALQKRVFRDLKVDCFDGLIIPMRRFSGLL</sequence>
<dbReference type="Proteomes" id="UP000238093">
    <property type="component" value="Chromosome I"/>
</dbReference>
<dbReference type="EMBL" id="LT963408">
    <property type="protein sequence ID" value="SOS35236.1"/>
    <property type="molecule type" value="Genomic_DNA"/>
</dbReference>